<name>A0A2K2DJS9_BRADI</name>
<reference evidence="2" key="3">
    <citation type="submission" date="2018-08" db="UniProtKB">
        <authorList>
            <consortium name="EnsemblPlants"/>
        </authorList>
    </citation>
    <scope>IDENTIFICATION</scope>
    <source>
        <strain evidence="2">cv. Bd21</strain>
    </source>
</reference>
<reference evidence="1" key="2">
    <citation type="submission" date="2017-06" db="EMBL/GenBank/DDBJ databases">
        <title>WGS assembly of Brachypodium distachyon.</title>
        <authorList>
            <consortium name="The International Brachypodium Initiative"/>
            <person name="Lucas S."/>
            <person name="Harmon-Smith M."/>
            <person name="Lail K."/>
            <person name="Tice H."/>
            <person name="Grimwood J."/>
            <person name="Bruce D."/>
            <person name="Barry K."/>
            <person name="Shu S."/>
            <person name="Lindquist E."/>
            <person name="Wang M."/>
            <person name="Pitluck S."/>
            <person name="Vogel J.P."/>
            <person name="Garvin D.F."/>
            <person name="Mockler T.C."/>
            <person name="Schmutz J."/>
            <person name="Rokhsar D."/>
            <person name="Bevan M.W."/>
        </authorList>
    </citation>
    <scope>NUCLEOTIDE SEQUENCE</scope>
    <source>
        <strain evidence="1">Bd21</strain>
    </source>
</reference>
<dbReference type="AlphaFoldDB" id="A0A2K2DJS9"/>
<keyword evidence="3" id="KW-1185">Reference proteome</keyword>
<gene>
    <name evidence="1" type="ORF">BRADI_1g16795v3</name>
</gene>
<dbReference type="EMBL" id="CM000880">
    <property type="protein sequence ID" value="PNT74530.1"/>
    <property type="molecule type" value="Genomic_DNA"/>
</dbReference>
<protein>
    <submittedName>
        <fullName evidence="1 2">Uncharacterized protein</fullName>
    </submittedName>
</protein>
<reference evidence="1 2" key="1">
    <citation type="journal article" date="2010" name="Nature">
        <title>Genome sequencing and analysis of the model grass Brachypodium distachyon.</title>
        <authorList>
            <consortium name="International Brachypodium Initiative"/>
        </authorList>
    </citation>
    <scope>NUCLEOTIDE SEQUENCE [LARGE SCALE GENOMIC DNA]</scope>
    <source>
        <strain evidence="1 2">Bd21</strain>
    </source>
</reference>
<evidence type="ECO:0000313" key="1">
    <source>
        <dbReference type="EMBL" id="PNT74530.1"/>
    </source>
</evidence>
<organism evidence="1">
    <name type="scientific">Brachypodium distachyon</name>
    <name type="common">Purple false brome</name>
    <name type="synonym">Trachynia distachya</name>
    <dbReference type="NCBI Taxonomy" id="15368"/>
    <lineage>
        <taxon>Eukaryota</taxon>
        <taxon>Viridiplantae</taxon>
        <taxon>Streptophyta</taxon>
        <taxon>Embryophyta</taxon>
        <taxon>Tracheophyta</taxon>
        <taxon>Spermatophyta</taxon>
        <taxon>Magnoliopsida</taxon>
        <taxon>Liliopsida</taxon>
        <taxon>Poales</taxon>
        <taxon>Poaceae</taxon>
        <taxon>BOP clade</taxon>
        <taxon>Pooideae</taxon>
        <taxon>Stipodae</taxon>
        <taxon>Brachypodieae</taxon>
        <taxon>Brachypodium</taxon>
    </lineage>
</organism>
<dbReference type="Proteomes" id="UP000008810">
    <property type="component" value="Chromosome 1"/>
</dbReference>
<dbReference type="Gramene" id="PNT74530">
    <property type="protein sequence ID" value="PNT74530"/>
    <property type="gene ID" value="BRADI_1g16795v3"/>
</dbReference>
<dbReference type="InParanoid" id="A0A2K2DJS9"/>
<evidence type="ECO:0000313" key="2">
    <source>
        <dbReference type="EnsemblPlants" id="PNT74530"/>
    </source>
</evidence>
<dbReference type="EnsemblPlants" id="PNT74530">
    <property type="protein sequence ID" value="PNT74530"/>
    <property type="gene ID" value="BRADI_1g16795v3"/>
</dbReference>
<proteinExistence type="predicted"/>
<sequence length="93" mass="10653">MTRARWSQGRSRVSLQPPPLRLQARSARIRGPLHRVNRDVQGGADDMDKGKNWLFMLKLVAHATASRYQPLRDLINVVTETLTFVDKRIQMAS</sequence>
<accession>A0A2K2DJS9</accession>
<evidence type="ECO:0000313" key="3">
    <source>
        <dbReference type="Proteomes" id="UP000008810"/>
    </source>
</evidence>